<dbReference type="GO" id="GO:0016787">
    <property type="term" value="F:hydrolase activity"/>
    <property type="evidence" value="ECO:0007669"/>
    <property type="project" value="UniProtKB-KW"/>
</dbReference>
<evidence type="ECO:0000259" key="1">
    <source>
        <dbReference type="Pfam" id="PF00561"/>
    </source>
</evidence>
<dbReference type="PANTHER" id="PTHR43194">
    <property type="entry name" value="HYDROLASE ALPHA/BETA FOLD FAMILY"/>
    <property type="match status" value="1"/>
</dbReference>
<dbReference type="Proteomes" id="UP001218638">
    <property type="component" value="Chromosome"/>
</dbReference>
<keyword evidence="2" id="KW-0378">Hydrolase</keyword>
<dbReference type="PANTHER" id="PTHR43194:SF2">
    <property type="entry name" value="PEROXISOMAL MEMBRANE PROTEIN LPX1"/>
    <property type="match status" value="1"/>
</dbReference>
<dbReference type="RefSeq" id="WP_330927522.1">
    <property type="nucleotide sequence ID" value="NZ_CP119075.1"/>
</dbReference>
<protein>
    <submittedName>
        <fullName evidence="2">Alpha/beta fold hydrolase</fullName>
    </submittedName>
</protein>
<dbReference type="SUPFAM" id="SSF53474">
    <property type="entry name" value="alpha/beta-Hydrolases"/>
    <property type="match status" value="1"/>
</dbReference>
<dbReference type="InterPro" id="IPR029058">
    <property type="entry name" value="AB_hydrolase_fold"/>
</dbReference>
<dbReference type="EMBL" id="CP119075">
    <property type="protein sequence ID" value="WED66824.1"/>
    <property type="molecule type" value="Genomic_DNA"/>
</dbReference>
<sequence length="297" mass="33604">MNHLPAWLRELYPFTPQRFTTPSGAGMSYVDEGEGTEAVLMLHGNPTWSFYYRDLVKAIAPKKRCIVPDHIGMGLSEKPENYAYTLATRIDDIAALVESLGLTKVDLVVHDWGGAIGFGFAQRRPDLIGRITILNTAAFTSIHLPRRIALCKFGGVGPALVRGVNAFAWPATWMAMSRRALSNDENRGYLYPYDSWANRVAVSAFVQDIPMRPSHPTWPTLQIVEDGIAKFRDRDVLILWGGRDFCFNDQFFKEWETRLPQAKTMYLEDAGHYVLEDARGDAIPRICEHLLQDKRTV</sequence>
<dbReference type="Pfam" id="PF00561">
    <property type="entry name" value="Abhydrolase_1"/>
    <property type="match status" value="1"/>
</dbReference>
<dbReference type="AlphaFoldDB" id="A0AAF0I4J2"/>
<evidence type="ECO:0000313" key="2">
    <source>
        <dbReference type="EMBL" id="WED66824.1"/>
    </source>
</evidence>
<gene>
    <name evidence="2" type="ORF">PXH66_08175</name>
</gene>
<dbReference type="PRINTS" id="PR00111">
    <property type="entry name" value="ABHYDROLASE"/>
</dbReference>
<accession>A0AAF0I4J2</accession>
<dbReference type="InterPro" id="IPR000073">
    <property type="entry name" value="AB_hydrolase_1"/>
</dbReference>
<name>A0AAF0I4J2_9BACT</name>
<dbReference type="InterPro" id="IPR050228">
    <property type="entry name" value="Carboxylesterase_BioH"/>
</dbReference>
<dbReference type="Gene3D" id="3.40.50.1820">
    <property type="entry name" value="alpha/beta hydrolase"/>
    <property type="match status" value="1"/>
</dbReference>
<organism evidence="2 3">
    <name type="scientific">Synoicihabitans lomoniglobus</name>
    <dbReference type="NCBI Taxonomy" id="2909285"/>
    <lineage>
        <taxon>Bacteria</taxon>
        <taxon>Pseudomonadati</taxon>
        <taxon>Verrucomicrobiota</taxon>
        <taxon>Opitutia</taxon>
        <taxon>Opitutales</taxon>
        <taxon>Opitutaceae</taxon>
        <taxon>Synoicihabitans</taxon>
    </lineage>
</organism>
<feature type="domain" description="AB hydrolase-1" evidence="1">
    <location>
        <begin position="38"/>
        <end position="277"/>
    </location>
</feature>
<dbReference type="KEGG" id="slom:PXH66_08175"/>
<proteinExistence type="predicted"/>
<evidence type="ECO:0000313" key="3">
    <source>
        <dbReference type="Proteomes" id="UP001218638"/>
    </source>
</evidence>
<keyword evidence="3" id="KW-1185">Reference proteome</keyword>
<reference evidence="2" key="1">
    <citation type="submission" date="2023-03" db="EMBL/GenBank/DDBJ databases">
        <title>Lomoglobus Profundus gen. nov., sp. nov., a novel member of the phylum Verrucomicrobia, isolated from deep-marine sediment of South China Sea.</title>
        <authorList>
            <person name="Ahmad T."/>
            <person name="Ishaq S.E."/>
            <person name="Wang F."/>
        </authorList>
    </citation>
    <scope>NUCLEOTIDE SEQUENCE</scope>
    <source>
        <strain evidence="2">LMO-M01</strain>
    </source>
</reference>